<comment type="subcellular location">
    <subcellularLocation>
        <location evidence="2">Nucleus</location>
    </subcellularLocation>
</comment>
<evidence type="ECO:0000256" key="16">
    <source>
        <dbReference type="RuleBase" id="RU004196"/>
    </source>
</evidence>
<evidence type="ECO:0000313" key="19">
    <source>
        <dbReference type="EMBL" id="KAG7766534.1"/>
    </source>
</evidence>
<comment type="catalytic activity">
    <reaction evidence="14 15">
        <text>ATP + (deoxyribonucleotide)n-3'-hydroxyl + 5'-phospho-(deoxyribonucleotide)m = (deoxyribonucleotide)n+m + AMP + diphosphate.</text>
        <dbReference type="EC" id="6.5.1.1"/>
    </reaction>
</comment>
<dbReference type="InterPro" id="IPR012310">
    <property type="entry name" value="DNA_ligase_ATP-dep_cent"/>
</dbReference>
<dbReference type="CDD" id="cd07903">
    <property type="entry name" value="Adenylation_DNA_ligase_IV"/>
    <property type="match status" value="1"/>
</dbReference>
<feature type="domain" description="BRCT" evidence="18">
    <location>
        <begin position="802"/>
        <end position="899"/>
    </location>
</feature>
<dbReference type="Gene3D" id="3.30.470.30">
    <property type="entry name" value="DNA ligase/mRNA capping enzyme"/>
    <property type="match status" value="1"/>
</dbReference>
<dbReference type="PANTHER" id="PTHR45997">
    <property type="entry name" value="DNA LIGASE 4"/>
    <property type="match status" value="1"/>
</dbReference>
<dbReference type="Pfam" id="PF16589">
    <property type="entry name" value="BRCT_2"/>
    <property type="match status" value="2"/>
</dbReference>
<evidence type="ECO:0000256" key="8">
    <source>
        <dbReference type="ARBA" id="ARBA00022763"/>
    </source>
</evidence>
<evidence type="ECO:0000256" key="10">
    <source>
        <dbReference type="ARBA" id="ARBA00022842"/>
    </source>
</evidence>
<evidence type="ECO:0000256" key="2">
    <source>
        <dbReference type="ARBA" id="ARBA00004123"/>
    </source>
</evidence>
<keyword evidence="5" id="KW-0479">Metal-binding</keyword>
<reference evidence="19 20" key="1">
    <citation type="journal article" date="2021" name="G3 (Bethesda)">
        <title>Genomic diversity, chromosomal rearrangements, and interspecies hybridization in the ogataea polymorpha species complex.</title>
        <authorList>
            <person name="Hanson S.J."/>
            <person name="Cinneide E.O."/>
            <person name="Salzberg L.I."/>
            <person name="Wolfe K.H."/>
            <person name="McGowan J."/>
            <person name="Fitzpatrick D.A."/>
            <person name="Matlin K."/>
        </authorList>
    </citation>
    <scope>NUCLEOTIDE SEQUENCE [LARGE SCALE GENOMIC DNA]</scope>
    <source>
        <strain evidence="19">81-436-3</strain>
    </source>
</reference>
<evidence type="ECO:0000256" key="13">
    <source>
        <dbReference type="ARBA" id="ARBA00023242"/>
    </source>
</evidence>
<evidence type="ECO:0000259" key="18">
    <source>
        <dbReference type="PROSITE" id="PS50172"/>
    </source>
</evidence>
<dbReference type="Gene3D" id="1.10.3260.10">
    <property type="entry name" value="DNA ligase, ATP-dependent, N-terminal domain"/>
    <property type="match status" value="1"/>
</dbReference>
<proteinExistence type="inferred from homology"/>
<dbReference type="InterPro" id="IPR000977">
    <property type="entry name" value="DNA_ligase_ATP-dep"/>
</dbReference>
<keyword evidence="11 15" id="KW-0233">DNA recombination</keyword>
<evidence type="ECO:0000313" key="20">
    <source>
        <dbReference type="Proteomes" id="UP000697297"/>
    </source>
</evidence>
<evidence type="ECO:0000256" key="5">
    <source>
        <dbReference type="ARBA" id="ARBA00022723"/>
    </source>
</evidence>
<protein>
    <recommendedName>
        <fullName evidence="15">DNA ligase</fullName>
        <ecNumber evidence="15">6.5.1.1</ecNumber>
    </recommendedName>
</protein>
<keyword evidence="9 15" id="KW-0067">ATP-binding</keyword>
<gene>
    <name evidence="19" type="ORF">KL946_001722</name>
</gene>
<comment type="similarity">
    <text evidence="3 16">Belongs to the ATP-dependent DNA ligase family.</text>
</comment>
<dbReference type="InterPro" id="IPR036599">
    <property type="entry name" value="DNA_ligase_N_sf"/>
</dbReference>
<dbReference type="SUPFAM" id="SSF56091">
    <property type="entry name" value="DNA ligase/mRNA capping enzyme, catalytic domain"/>
    <property type="match status" value="1"/>
</dbReference>
<evidence type="ECO:0000256" key="3">
    <source>
        <dbReference type="ARBA" id="ARBA00007572"/>
    </source>
</evidence>
<keyword evidence="8 15" id="KW-0227">DNA damage</keyword>
<feature type="domain" description="BRCT" evidence="18">
    <location>
        <begin position="649"/>
        <end position="745"/>
    </location>
</feature>
<dbReference type="PROSITE" id="PS50172">
    <property type="entry name" value="BRCT"/>
    <property type="match status" value="2"/>
</dbReference>
<keyword evidence="20" id="KW-1185">Reference proteome</keyword>
<dbReference type="EC" id="6.5.1.1" evidence="15"/>
<keyword evidence="7 15" id="KW-0547">Nucleotide-binding</keyword>
<dbReference type="NCBIfam" id="TIGR00574">
    <property type="entry name" value="dnl1"/>
    <property type="match status" value="1"/>
</dbReference>
<keyword evidence="4 15" id="KW-0436">Ligase</keyword>
<evidence type="ECO:0000256" key="12">
    <source>
        <dbReference type="ARBA" id="ARBA00023204"/>
    </source>
</evidence>
<feature type="domain" description="ATP-dependent DNA ligase family profile" evidence="17">
    <location>
        <begin position="371"/>
        <end position="500"/>
    </location>
</feature>
<evidence type="ECO:0000256" key="9">
    <source>
        <dbReference type="ARBA" id="ARBA00022840"/>
    </source>
</evidence>
<keyword evidence="10" id="KW-0460">Magnesium</keyword>
<dbReference type="PROSITE" id="PS00697">
    <property type="entry name" value="DNA_LIGASE_A1"/>
    <property type="match status" value="1"/>
</dbReference>
<dbReference type="InterPro" id="IPR012308">
    <property type="entry name" value="DNA_ligase_ATP-dep_N"/>
</dbReference>
<comment type="caution">
    <text evidence="19">The sequence shown here is derived from an EMBL/GenBank/DDBJ whole genome shotgun (WGS) entry which is preliminary data.</text>
</comment>
<keyword evidence="12 15" id="KW-0234">DNA repair</keyword>
<dbReference type="InterPro" id="IPR016059">
    <property type="entry name" value="DNA_ligase_ATP-dep_CS"/>
</dbReference>
<evidence type="ECO:0000256" key="14">
    <source>
        <dbReference type="ARBA" id="ARBA00034003"/>
    </source>
</evidence>
<evidence type="ECO:0000256" key="15">
    <source>
        <dbReference type="RuleBase" id="RU000617"/>
    </source>
</evidence>
<dbReference type="SUPFAM" id="SSF52113">
    <property type="entry name" value="BRCT domain"/>
    <property type="match status" value="2"/>
</dbReference>
<dbReference type="InterPro" id="IPR044125">
    <property type="entry name" value="Adenylation_DNA_ligase_IV"/>
</dbReference>
<dbReference type="InterPro" id="IPR012340">
    <property type="entry name" value="NA-bd_OB-fold"/>
</dbReference>
<organism evidence="19 20">
    <name type="scientific">Ogataea haglerorum</name>
    <dbReference type="NCBI Taxonomy" id="1937702"/>
    <lineage>
        <taxon>Eukaryota</taxon>
        <taxon>Fungi</taxon>
        <taxon>Dikarya</taxon>
        <taxon>Ascomycota</taxon>
        <taxon>Saccharomycotina</taxon>
        <taxon>Pichiomycetes</taxon>
        <taxon>Pichiales</taxon>
        <taxon>Pichiaceae</taxon>
        <taxon>Ogataea</taxon>
    </lineage>
</organism>
<evidence type="ECO:0000259" key="17">
    <source>
        <dbReference type="PROSITE" id="PS50160"/>
    </source>
</evidence>
<dbReference type="Gene3D" id="3.40.50.10190">
    <property type="entry name" value="BRCT domain"/>
    <property type="match status" value="2"/>
</dbReference>
<dbReference type="Gene3D" id="2.40.50.140">
    <property type="entry name" value="Nucleic acid-binding proteins"/>
    <property type="match status" value="1"/>
</dbReference>
<dbReference type="Pfam" id="PF01068">
    <property type="entry name" value="DNA_ligase_A_M"/>
    <property type="match status" value="1"/>
</dbReference>
<evidence type="ECO:0000256" key="1">
    <source>
        <dbReference type="ARBA" id="ARBA00001946"/>
    </source>
</evidence>
<name>A0ABQ7RIY7_9ASCO</name>
<keyword evidence="13" id="KW-0539">Nucleus</keyword>
<comment type="cofactor">
    <cofactor evidence="1">
        <name>Mg(2+)</name>
        <dbReference type="ChEBI" id="CHEBI:18420"/>
    </cofactor>
</comment>
<dbReference type="Proteomes" id="UP000697297">
    <property type="component" value="Unassembled WGS sequence"/>
</dbReference>
<dbReference type="SUPFAM" id="SSF50249">
    <property type="entry name" value="Nucleic acid-binding proteins"/>
    <property type="match status" value="1"/>
</dbReference>
<dbReference type="EMBL" id="JAHLUN010000004">
    <property type="protein sequence ID" value="KAG7766534.1"/>
    <property type="molecule type" value="Genomic_DNA"/>
</dbReference>
<dbReference type="PROSITE" id="PS50160">
    <property type="entry name" value="DNA_LIGASE_A3"/>
    <property type="match status" value="1"/>
</dbReference>
<dbReference type="PANTHER" id="PTHR45997:SF1">
    <property type="entry name" value="DNA LIGASE 4"/>
    <property type="match status" value="1"/>
</dbReference>
<sequence length="911" mass="105012">MSGLFDPLGPLERPQNHGPSPKFLDLVNELFVPLNDPGQGHLARYQSRVTIEKFLRKYRTTVGKDILPVARLVLAAKDKTRVYMTKETRLGFIICRIMRISKENEDYKKIAGWKKIGFNKLQSSLKFADLLSNIISKRRIDKLTGQLTVDDVNAYLDKLHELADSDTESKSKVLEEVIDKMNNTELRFFFRIVLKINPIRRDKLFMYCWHPDSLDVFDLTHDLKFVFWGLTDPKIRLESKEKHSKPMFPFTPQRAKRLHLDYDSVAQKFSGRFLIEEKYNGERIQLHVAKAPDGYEYRFFSRNAIDYSSIYGRSSDPSFVGCISPFLKDAIVDGVQNCILDGEMVSYDPVKNMTLAFSTLKPTALKDLNSQNKDDPRPLYMVFDILHLNGCSLEDYKLMDRKKALERVMKTVRHRVEVVPYEIKSTGQDIENSLKAAIRKDLEGLVLKDPNSRYEIGNYTTDTWIKVKPEYLHEYGENLDLVIVGQIPAAKTTYICALRDTETSDSFTTLCGISNGFSVNDYRKIQQMTAGKWRQWSKEQPINVKFGKKTPLMWIDPKESVVIEVKSSSISVQAENNYATGSTLYAAYCTRIREDKTWETADTLETYQNSKLERDYEASHTLAKKRKPATKKDDIIQRINRGYTNNVDTSSQLFKNYVFCIMTDCMFRGELCKISELGQILQSYGGTVVRNPNAILSPEQKLIILADKLTIDILELQQTYNIFKAKWCDDCILMNRLVNLEPSHITAADPELWQRSKRNVDRYGDSVYVDFTLPTFTELVERNYEKGITPTSDDTPETSEITRLFVFHGVRFHLLWRNENRYKMYRSLVVAGGGKISDDWRHAGYVVAIDPYEDRVRELENQMAASYDSEEKVRPIVDASFVFDSFKEGVLVDLENYKIGAGTPRTSIKSK</sequence>
<evidence type="ECO:0000256" key="7">
    <source>
        <dbReference type="ARBA" id="ARBA00022741"/>
    </source>
</evidence>
<evidence type="ECO:0000256" key="4">
    <source>
        <dbReference type="ARBA" id="ARBA00022598"/>
    </source>
</evidence>
<dbReference type="Pfam" id="PF04675">
    <property type="entry name" value="DNA_ligase_A_N"/>
    <property type="match status" value="1"/>
</dbReference>
<keyword evidence="6" id="KW-0677">Repeat</keyword>
<dbReference type="InterPro" id="IPR036420">
    <property type="entry name" value="BRCT_dom_sf"/>
</dbReference>
<accession>A0ABQ7RIY7</accession>
<evidence type="ECO:0000256" key="11">
    <source>
        <dbReference type="ARBA" id="ARBA00023172"/>
    </source>
</evidence>
<dbReference type="InterPro" id="IPR029710">
    <property type="entry name" value="LIG4"/>
</dbReference>
<evidence type="ECO:0000256" key="6">
    <source>
        <dbReference type="ARBA" id="ARBA00022737"/>
    </source>
</evidence>
<dbReference type="InterPro" id="IPR001357">
    <property type="entry name" value="BRCT_dom"/>
</dbReference>